<reference evidence="2 3" key="1">
    <citation type="submission" date="2024-04" db="EMBL/GenBank/DDBJ databases">
        <title>Polymorphospora sp. isolated from Baiyangdian Lake in Xiong'an New Area.</title>
        <authorList>
            <person name="Zhang X."/>
            <person name="Liu J."/>
        </authorList>
    </citation>
    <scope>NUCLEOTIDE SEQUENCE [LARGE SCALE GENOMIC DNA]</scope>
    <source>
        <strain evidence="2 3">2-325</strain>
    </source>
</reference>
<dbReference type="GO" id="GO:0016787">
    <property type="term" value="F:hydrolase activity"/>
    <property type="evidence" value="ECO:0007669"/>
    <property type="project" value="UniProtKB-KW"/>
</dbReference>
<evidence type="ECO:0000313" key="3">
    <source>
        <dbReference type="Proteomes" id="UP001582793"/>
    </source>
</evidence>
<evidence type="ECO:0000259" key="1">
    <source>
        <dbReference type="Pfam" id="PF13392"/>
    </source>
</evidence>
<dbReference type="InterPro" id="IPR044925">
    <property type="entry name" value="His-Me_finger_sf"/>
</dbReference>
<sequence length="163" mass="18598">MPRVTRPAAERFWEKVDKNGPQPAAFRHRGVCWIWTAGLISAGYGLFHVTKEKPALAHRYAYETFKGPIPAGLHIDHLCRNRRCVNPGHLEAVTPGENTRRGLSVSTFNRLKTHCPAGHPYDFKNTYVSRKGSRICRACARERDRQPHRNAAYRRALKRKEGA</sequence>
<dbReference type="Gene3D" id="3.90.75.10">
    <property type="entry name" value="Homing Intron 3 (I-ppo) Encoded Endonuclease, Chain A"/>
    <property type="match status" value="1"/>
</dbReference>
<dbReference type="EMBL" id="JBCGDC010000011">
    <property type="protein sequence ID" value="MFB6392597.1"/>
    <property type="molecule type" value="Genomic_DNA"/>
</dbReference>
<keyword evidence="2" id="KW-0378">Hydrolase</keyword>
<dbReference type="InterPro" id="IPR003615">
    <property type="entry name" value="HNH_nuc"/>
</dbReference>
<dbReference type="SUPFAM" id="SSF54060">
    <property type="entry name" value="His-Me finger endonucleases"/>
    <property type="match status" value="1"/>
</dbReference>
<keyword evidence="3" id="KW-1185">Reference proteome</keyword>
<accession>A0ABV5CKW8</accession>
<protein>
    <submittedName>
        <fullName evidence="2">HNH endonuclease signature motif containing protein</fullName>
        <ecNumber evidence="2">3.1.-.-</ecNumber>
    </submittedName>
</protein>
<dbReference type="RefSeq" id="WP_375733312.1">
    <property type="nucleotide sequence ID" value="NZ_JBCGDC010000011.1"/>
</dbReference>
<dbReference type="EC" id="3.1.-.-" evidence="2"/>
<feature type="domain" description="HNH nuclease" evidence="1">
    <location>
        <begin position="56"/>
        <end position="100"/>
    </location>
</feature>
<dbReference type="InterPro" id="IPR044930">
    <property type="entry name" value="Homing_endonuclease_His-Me"/>
</dbReference>
<comment type="caution">
    <text evidence="2">The sequence shown here is derived from an EMBL/GenBank/DDBJ whole genome shotgun (WGS) entry which is preliminary data.</text>
</comment>
<proteinExistence type="predicted"/>
<evidence type="ECO:0000313" key="2">
    <source>
        <dbReference type="EMBL" id="MFB6392597.1"/>
    </source>
</evidence>
<keyword evidence="2" id="KW-0255">Endonuclease</keyword>
<dbReference type="Pfam" id="PF13392">
    <property type="entry name" value="HNH_3"/>
    <property type="match status" value="1"/>
</dbReference>
<name>A0ABV5CKW8_9ACTN</name>
<gene>
    <name evidence="2" type="ORF">AAFH96_05695</name>
</gene>
<dbReference type="GO" id="GO:0004519">
    <property type="term" value="F:endonuclease activity"/>
    <property type="evidence" value="ECO:0007669"/>
    <property type="project" value="UniProtKB-KW"/>
</dbReference>
<dbReference type="Proteomes" id="UP001582793">
    <property type="component" value="Unassembled WGS sequence"/>
</dbReference>
<keyword evidence="2" id="KW-0540">Nuclease</keyword>
<organism evidence="2 3">
    <name type="scientific">Polymorphospora lycopeni</name>
    <dbReference type="NCBI Taxonomy" id="3140240"/>
    <lineage>
        <taxon>Bacteria</taxon>
        <taxon>Bacillati</taxon>
        <taxon>Actinomycetota</taxon>
        <taxon>Actinomycetes</taxon>
        <taxon>Micromonosporales</taxon>
        <taxon>Micromonosporaceae</taxon>
        <taxon>Polymorphospora</taxon>
    </lineage>
</organism>